<name>A0ABR3ZLH5_9PEZI</name>
<feature type="compositionally biased region" description="Polar residues" evidence="3">
    <location>
        <begin position="460"/>
        <end position="472"/>
    </location>
</feature>
<evidence type="ECO:0000256" key="2">
    <source>
        <dbReference type="ARBA" id="ARBA00023128"/>
    </source>
</evidence>
<dbReference type="Pfam" id="PF00817">
    <property type="entry name" value="IMS"/>
    <property type="match status" value="1"/>
</dbReference>
<dbReference type="SUPFAM" id="SSF56672">
    <property type="entry name" value="DNA/RNA polymerases"/>
    <property type="match status" value="1"/>
</dbReference>
<proteinExistence type="predicted"/>
<evidence type="ECO:0000256" key="3">
    <source>
        <dbReference type="SAM" id="MobiDB-lite"/>
    </source>
</evidence>
<dbReference type="EMBL" id="JAWCUI010000008">
    <property type="protein sequence ID" value="KAL1900885.1"/>
    <property type="molecule type" value="Genomic_DNA"/>
</dbReference>
<accession>A0ABR3ZLH5</accession>
<evidence type="ECO:0000313" key="5">
    <source>
        <dbReference type="EMBL" id="KAL1900885.1"/>
    </source>
</evidence>
<feature type="compositionally biased region" description="Acidic residues" evidence="3">
    <location>
        <begin position="330"/>
        <end position="346"/>
    </location>
</feature>
<evidence type="ECO:0000256" key="1">
    <source>
        <dbReference type="ARBA" id="ARBA00004173"/>
    </source>
</evidence>
<organism evidence="5 6">
    <name type="scientific">Sporothrix stenoceras</name>
    <dbReference type="NCBI Taxonomy" id="5173"/>
    <lineage>
        <taxon>Eukaryota</taxon>
        <taxon>Fungi</taxon>
        <taxon>Dikarya</taxon>
        <taxon>Ascomycota</taxon>
        <taxon>Pezizomycotina</taxon>
        <taxon>Sordariomycetes</taxon>
        <taxon>Sordariomycetidae</taxon>
        <taxon>Ophiostomatales</taxon>
        <taxon>Ophiostomataceae</taxon>
        <taxon>Sporothrix</taxon>
    </lineage>
</organism>
<comment type="caution">
    <text evidence="5">The sequence shown here is derived from an EMBL/GenBank/DDBJ whole genome shotgun (WGS) entry which is preliminary data.</text>
</comment>
<reference evidence="5 6" key="1">
    <citation type="journal article" date="2024" name="IMA Fungus">
        <title>IMA Genome - F19 : A genome assembly and annotation guide to empower mycologists, including annotated draft genome sequences of Ceratocystis pirilliformis, Diaporthe australafricana, Fusarium ophioides, Paecilomyces lecythidis, and Sporothrix stenoceras.</title>
        <authorList>
            <person name="Aylward J."/>
            <person name="Wilson A.M."/>
            <person name="Visagie C.M."/>
            <person name="Spraker J."/>
            <person name="Barnes I."/>
            <person name="Buitendag C."/>
            <person name="Ceriani C."/>
            <person name="Del Mar Angel L."/>
            <person name="du Plessis D."/>
            <person name="Fuchs T."/>
            <person name="Gasser K."/>
            <person name="Kramer D."/>
            <person name="Li W."/>
            <person name="Munsamy K."/>
            <person name="Piso A."/>
            <person name="Price J.L."/>
            <person name="Sonnekus B."/>
            <person name="Thomas C."/>
            <person name="van der Nest A."/>
            <person name="van Dijk A."/>
            <person name="van Heerden A."/>
            <person name="van Vuuren N."/>
            <person name="Yilmaz N."/>
            <person name="Duong T.A."/>
            <person name="van der Merwe N.A."/>
            <person name="Wingfield M.J."/>
            <person name="Wingfield B.D."/>
        </authorList>
    </citation>
    <scope>NUCLEOTIDE SEQUENCE [LARGE SCALE GENOMIC DNA]</scope>
    <source>
        <strain evidence="5 6">CMW 5346</strain>
    </source>
</reference>
<feature type="compositionally biased region" description="Basic and acidic residues" evidence="3">
    <location>
        <begin position="608"/>
        <end position="630"/>
    </location>
</feature>
<gene>
    <name evidence="5" type="ORF">Sste5346_001946</name>
</gene>
<comment type="subcellular location">
    <subcellularLocation>
        <location evidence="1">Mitochondrion</location>
    </subcellularLocation>
</comment>
<sequence length="688" mass="74547">MSSIQSPSAPRRNDGRIILHFDYDCFYAQVVQNRAPGGALIGRCVGVTQKSILATCNYKARRRGVKKLMRITEARRICPDIVLVDGEDLSPFRDVSKQLYRLMRDMVGPTAPVERLGLDEMFVDATALIDANLGRILAARSEKGRPRSDLFVMSDGNDGVQGFQFDSSSFTGHVIGNGTRDIQTHASSQDQHDATASEHTKTRMRLLMGSHLAAHLRLRLEHDAGYTSSSGISTSKLLSKLAGKVNKPANQTTLVSAGWSSDDVDADAEADSVVWQFMDPLPLRSVPGIGFKTSSLLSRYFYSAQDEARKEDVVEKADQEERRKGAPQKEDDEGEEEEGDEDDDYSDAPPVTVMDIRTLPGISPRLFDSILGGNNGIAGTAGAPAGNIPTGLRTWQLLHGVDDTPVKGGRDLPSQISIEDTYAGPRQGTLRPDAASAVAGELHKLATSLLRRMHVDLLDSPSTAKNANSGEAQPSWLARPRTLRLTLRPQMPRAIDNKEPSNYFARMSHSQPLPGFVLSLTMPPRQIVDRLVAGSLVPMFRKLAATVQMGRRASSESATSSTGGKAGPLWTVGLLNVCVANMAHVAGRGDDIAALFKRQDNGGVNRNETPKSSHDGLDDLNNKTEKECDKSTAASWDSGEDDDHEGDEDGWAAEEDESCGTLEACAQCGHLLPTFALAAHARFHLLGN</sequence>
<feature type="compositionally biased region" description="Basic and acidic residues" evidence="3">
    <location>
        <begin position="309"/>
        <end position="329"/>
    </location>
</feature>
<evidence type="ECO:0000313" key="6">
    <source>
        <dbReference type="Proteomes" id="UP001583186"/>
    </source>
</evidence>
<dbReference type="PANTHER" id="PTHR46404:SF1">
    <property type="entry name" value="DNA POLYMERASE IOTA"/>
    <property type="match status" value="1"/>
</dbReference>
<dbReference type="InterPro" id="IPR043502">
    <property type="entry name" value="DNA/RNA_pol_sf"/>
</dbReference>
<dbReference type="Gene3D" id="3.30.70.270">
    <property type="match status" value="1"/>
</dbReference>
<feature type="compositionally biased region" description="Acidic residues" evidence="3">
    <location>
        <begin position="638"/>
        <end position="656"/>
    </location>
</feature>
<protein>
    <recommendedName>
        <fullName evidence="4">UmuC domain-containing protein</fullName>
    </recommendedName>
</protein>
<dbReference type="Gene3D" id="3.30.1490.100">
    <property type="entry name" value="DNA polymerase, Y-family, little finger domain"/>
    <property type="match status" value="1"/>
</dbReference>
<dbReference type="InterPro" id="IPR043128">
    <property type="entry name" value="Rev_trsase/Diguanyl_cyclase"/>
</dbReference>
<dbReference type="InterPro" id="IPR036775">
    <property type="entry name" value="DNA_pol_Y-fam_lit_finger_sf"/>
</dbReference>
<keyword evidence="2" id="KW-0496">Mitochondrion</keyword>
<feature type="region of interest" description="Disordered" evidence="3">
    <location>
        <begin position="460"/>
        <end position="481"/>
    </location>
</feature>
<dbReference type="InterPro" id="IPR001126">
    <property type="entry name" value="UmuC"/>
</dbReference>
<dbReference type="PROSITE" id="PS50173">
    <property type="entry name" value="UMUC"/>
    <property type="match status" value="1"/>
</dbReference>
<dbReference type="Proteomes" id="UP001583186">
    <property type="component" value="Unassembled WGS sequence"/>
</dbReference>
<dbReference type="PANTHER" id="PTHR46404">
    <property type="entry name" value="DNA POLYMERASE IOTA"/>
    <property type="match status" value="1"/>
</dbReference>
<dbReference type="Gene3D" id="3.40.1170.60">
    <property type="match status" value="1"/>
</dbReference>
<evidence type="ECO:0000259" key="4">
    <source>
        <dbReference type="PROSITE" id="PS50173"/>
    </source>
</evidence>
<feature type="domain" description="UmuC" evidence="4">
    <location>
        <begin position="18"/>
        <end position="290"/>
    </location>
</feature>
<feature type="region of interest" description="Disordered" evidence="3">
    <location>
        <begin position="309"/>
        <end position="351"/>
    </location>
</feature>
<feature type="region of interest" description="Disordered" evidence="3">
    <location>
        <begin position="601"/>
        <end position="656"/>
    </location>
</feature>
<keyword evidence="6" id="KW-1185">Reference proteome</keyword>